<feature type="compositionally biased region" description="Low complexity" evidence="8">
    <location>
        <begin position="363"/>
        <end position="379"/>
    </location>
</feature>
<dbReference type="PANTHER" id="PTHR43289:SF6">
    <property type="entry name" value="SERINE_THREONINE-PROTEIN KINASE NEKL-3"/>
    <property type="match status" value="1"/>
</dbReference>
<evidence type="ECO:0000256" key="4">
    <source>
        <dbReference type="ARBA" id="ARBA00022741"/>
    </source>
</evidence>
<keyword evidence="3" id="KW-0808">Transferase</keyword>
<feature type="compositionally biased region" description="Pro residues" evidence="8">
    <location>
        <begin position="300"/>
        <end position="324"/>
    </location>
</feature>
<feature type="region of interest" description="Disordered" evidence="8">
    <location>
        <begin position="276"/>
        <end position="331"/>
    </location>
</feature>
<dbReference type="EC" id="2.7.11.1" evidence="1"/>
<evidence type="ECO:0000256" key="7">
    <source>
        <dbReference type="PROSITE-ProRule" id="PRU10141"/>
    </source>
</evidence>
<dbReference type="PROSITE" id="PS00108">
    <property type="entry name" value="PROTEIN_KINASE_ST"/>
    <property type="match status" value="1"/>
</dbReference>
<dbReference type="SUPFAM" id="SSF56112">
    <property type="entry name" value="Protein kinase-like (PK-like)"/>
    <property type="match status" value="1"/>
</dbReference>
<comment type="caution">
    <text evidence="10">The sequence shown here is derived from an EMBL/GenBank/DDBJ whole genome shotgun (WGS) entry which is preliminary data.</text>
</comment>
<proteinExistence type="predicted"/>
<dbReference type="SMART" id="SM00220">
    <property type="entry name" value="S_TKc"/>
    <property type="match status" value="1"/>
</dbReference>
<dbReference type="GO" id="GO:0005524">
    <property type="term" value="F:ATP binding"/>
    <property type="evidence" value="ECO:0007669"/>
    <property type="project" value="UniProtKB-UniRule"/>
</dbReference>
<dbReference type="EMBL" id="SGWQ01000009">
    <property type="protein sequence ID" value="RZS34391.1"/>
    <property type="molecule type" value="Genomic_DNA"/>
</dbReference>
<feature type="region of interest" description="Disordered" evidence="8">
    <location>
        <begin position="362"/>
        <end position="394"/>
    </location>
</feature>
<evidence type="ECO:0000256" key="8">
    <source>
        <dbReference type="SAM" id="MobiDB-lite"/>
    </source>
</evidence>
<dbReference type="PROSITE" id="PS50011">
    <property type="entry name" value="PROTEIN_KINASE_DOM"/>
    <property type="match status" value="1"/>
</dbReference>
<dbReference type="Gene3D" id="3.30.200.20">
    <property type="entry name" value="Phosphorylase Kinase, domain 1"/>
    <property type="match status" value="1"/>
</dbReference>
<keyword evidence="5 10" id="KW-0418">Kinase</keyword>
<evidence type="ECO:0000256" key="5">
    <source>
        <dbReference type="ARBA" id="ARBA00022777"/>
    </source>
</evidence>
<dbReference type="CDD" id="cd14014">
    <property type="entry name" value="STKc_PknB_like"/>
    <property type="match status" value="1"/>
</dbReference>
<feature type="domain" description="Protein kinase" evidence="9">
    <location>
        <begin position="13"/>
        <end position="278"/>
    </location>
</feature>
<keyword evidence="2 10" id="KW-0723">Serine/threonine-protein kinase</keyword>
<keyword evidence="4 7" id="KW-0547">Nucleotide-binding</keyword>
<evidence type="ECO:0000256" key="2">
    <source>
        <dbReference type="ARBA" id="ARBA00022527"/>
    </source>
</evidence>
<evidence type="ECO:0000313" key="11">
    <source>
        <dbReference type="Proteomes" id="UP000294257"/>
    </source>
</evidence>
<name>A0A4Q7KHL3_9PSEU</name>
<dbReference type="RefSeq" id="WP_130346806.1">
    <property type="nucleotide sequence ID" value="NZ_SGWQ01000009.1"/>
</dbReference>
<gene>
    <name evidence="10" type="ORF">EV193_109182</name>
</gene>
<evidence type="ECO:0000256" key="1">
    <source>
        <dbReference type="ARBA" id="ARBA00012513"/>
    </source>
</evidence>
<dbReference type="AlphaFoldDB" id="A0A4Q7KHL3"/>
<dbReference type="Gene3D" id="1.10.510.10">
    <property type="entry name" value="Transferase(Phosphotransferase) domain 1"/>
    <property type="match status" value="1"/>
</dbReference>
<evidence type="ECO:0000259" key="9">
    <source>
        <dbReference type="PROSITE" id="PS50011"/>
    </source>
</evidence>
<feature type="binding site" evidence="7">
    <location>
        <position position="42"/>
    </location>
    <ligand>
        <name>ATP</name>
        <dbReference type="ChEBI" id="CHEBI:30616"/>
    </ligand>
</feature>
<keyword evidence="11" id="KW-1185">Reference proteome</keyword>
<protein>
    <recommendedName>
        <fullName evidence="1">non-specific serine/threonine protein kinase</fullName>
        <ecNumber evidence="1">2.7.11.1</ecNumber>
    </recommendedName>
</protein>
<dbReference type="Pfam" id="PF00069">
    <property type="entry name" value="Pkinase"/>
    <property type="match status" value="1"/>
</dbReference>
<keyword evidence="6 7" id="KW-0067">ATP-binding</keyword>
<dbReference type="Gene3D" id="3.40.1000.10">
    <property type="entry name" value="Mog1/PsbP, alpha/beta/alpha sandwich"/>
    <property type="match status" value="1"/>
</dbReference>
<organism evidence="10 11">
    <name type="scientific">Herbihabitans rhizosphaerae</name>
    <dbReference type="NCBI Taxonomy" id="1872711"/>
    <lineage>
        <taxon>Bacteria</taxon>
        <taxon>Bacillati</taxon>
        <taxon>Actinomycetota</taxon>
        <taxon>Actinomycetes</taxon>
        <taxon>Pseudonocardiales</taxon>
        <taxon>Pseudonocardiaceae</taxon>
        <taxon>Herbihabitans</taxon>
    </lineage>
</organism>
<sequence length="551" mass="60240">MSASDGDLVAKRYRLCTELGSGGMGKVWHAWDEYLRRDVAVKEFHLRVEGSADAIIRHTLREARAAGKLKHQAIVTVYDLVTHDERPWLVMEMLPGRSLTEVLSTNGRVSEWGAAWIGVEVLGALGAAHREGVLHRDVKPGNIMIDENRVVLTDFGIAMIDKATALEVDQPRVGSADYLAPERVKDQNATAASDLWAVGVTLYTALTGHSPFLRESLMETWAAICNTEPPPLEDHPLVWPVIERLLRKDPSERLDVAEGTELLTAAMAELPPSQDEFVVPAQPSPPVPEIRPVHSEETIDPPPVRPPRPEPPPRVSPAAVPEPWPDLRADETPGRSRRVLVSILVLALLAIGVTITVRSLTGEQAAATAPETSTTEPAPANRPPPPAPVPPPRLKEYREALGFSIGVPAEWLRSASAVAALSDVVWRGQERDPTVGGLTVQVQRDTRPWNSAYTYLAERDRGESTDRDNAGYRRLALTDRPGGAAELEYTHGAAVGGRRFHVRSHAAIGRSGSVYVVTFTLHAVDGSALEKRWQELHPTMTAIMDSFRITA</sequence>
<dbReference type="InterPro" id="IPR017441">
    <property type="entry name" value="Protein_kinase_ATP_BS"/>
</dbReference>
<dbReference type="PANTHER" id="PTHR43289">
    <property type="entry name" value="MITOGEN-ACTIVATED PROTEIN KINASE KINASE KINASE 20-RELATED"/>
    <property type="match status" value="1"/>
</dbReference>
<accession>A0A4Q7KHL3</accession>
<dbReference type="InterPro" id="IPR011009">
    <property type="entry name" value="Kinase-like_dom_sf"/>
</dbReference>
<evidence type="ECO:0000256" key="3">
    <source>
        <dbReference type="ARBA" id="ARBA00022679"/>
    </source>
</evidence>
<dbReference type="InterPro" id="IPR008271">
    <property type="entry name" value="Ser/Thr_kinase_AS"/>
</dbReference>
<dbReference type="OrthoDB" id="4336134at2"/>
<dbReference type="InterPro" id="IPR000719">
    <property type="entry name" value="Prot_kinase_dom"/>
</dbReference>
<feature type="compositionally biased region" description="Pro residues" evidence="8">
    <location>
        <begin position="380"/>
        <end position="392"/>
    </location>
</feature>
<reference evidence="10 11" key="1">
    <citation type="submission" date="2019-02" db="EMBL/GenBank/DDBJ databases">
        <title>Genomic Encyclopedia of Type Strains, Phase IV (KMG-IV): sequencing the most valuable type-strain genomes for metagenomic binning, comparative biology and taxonomic classification.</title>
        <authorList>
            <person name="Goeker M."/>
        </authorList>
    </citation>
    <scope>NUCLEOTIDE SEQUENCE [LARGE SCALE GENOMIC DNA]</scope>
    <source>
        <strain evidence="10 11">DSM 101727</strain>
    </source>
</reference>
<dbReference type="GO" id="GO:0004674">
    <property type="term" value="F:protein serine/threonine kinase activity"/>
    <property type="evidence" value="ECO:0007669"/>
    <property type="project" value="UniProtKB-KW"/>
</dbReference>
<dbReference type="Proteomes" id="UP000294257">
    <property type="component" value="Unassembled WGS sequence"/>
</dbReference>
<dbReference type="PROSITE" id="PS00107">
    <property type="entry name" value="PROTEIN_KINASE_ATP"/>
    <property type="match status" value="1"/>
</dbReference>
<evidence type="ECO:0000256" key="6">
    <source>
        <dbReference type="ARBA" id="ARBA00022840"/>
    </source>
</evidence>
<evidence type="ECO:0000313" key="10">
    <source>
        <dbReference type="EMBL" id="RZS34391.1"/>
    </source>
</evidence>